<feature type="compositionally biased region" description="Polar residues" evidence="1">
    <location>
        <begin position="41"/>
        <end position="55"/>
    </location>
</feature>
<dbReference type="AlphaFoldDB" id="A0A9P1DR96"/>
<feature type="compositionally biased region" description="Acidic residues" evidence="1">
    <location>
        <begin position="1"/>
        <end position="12"/>
    </location>
</feature>
<gene>
    <name evidence="3" type="ORF">C1SCF055_LOCUS38862</name>
</gene>
<name>A0A9P1DR96_9DINO</name>
<sequence length="593" mass="66123">MPPAEEMPDLPEPEIAGQAEPNSVLMQPDQNMSLEPDDTSQQESVEPPNSDQSMPDFNAPVEVPVPPDDELQVTSNRPKPRAEHVFEMRRTVCWIIDWQSKKLRRVVRSSVAAETLAGQNGLDSIEAFQAMLAEVLDGLTPRQFREIVPTNPAALVIDSKGFFDAITRSCCSQAVSVEKRLQIDYAIAKETTVNQNIIVFWVNNLRMSSDCLTKLKGDTKPLYEILDEGVEGVDCEKLSTAEISHLSGLLHRAVVHGQAQQVINVYKDSLALKSTMVPASHLIREAELMGKSETMGYSPKAASLALGSMSDASKRQRDRESDWEALSYTGMSEIEPTLPHDAYQAGDVQRKEWFIIHSNPKIETPKGLSIQDWGRVVCEMDKVKSLKMSYCELAKLASTNDEIAGYLRWIKKTYGTNDTGILQGKKVTRAVDLALFLEATGWEPSCNEEHPNDSLAGPEAYRRGVKDGYKSGFKQAGHKYTWLLWLRDLIVEFFIIIAIVLTIGLMIGHWKADRTETFAASSNKAKLVRRRTMMGLEHIGILKGEEYHARRKDGQIRTAQQGEVAQGEKGKAVWLLGVISSEYPKVTVPNLLV</sequence>
<proteinExistence type="predicted"/>
<dbReference type="OrthoDB" id="430476at2759"/>
<evidence type="ECO:0000256" key="1">
    <source>
        <dbReference type="SAM" id="MobiDB-lite"/>
    </source>
</evidence>
<keyword evidence="2" id="KW-1133">Transmembrane helix</keyword>
<feature type="transmembrane region" description="Helical" evidence="2">
    <location>
        <begin position="482"/>
        <end position="507"/>
    </location>
</feature>
<feature type="compositionally biased region" description="Polar residues" evidence="1">
    <location>
        <begin position="20"/>
        <end position="34"/>
    </location>
</feature>
<feature type="non-terminal residue" evidence="3">
    <location>
        <position position="1"/>
    </location>
</feature>
<evidence type="ECO:0000313" key="6">
    <source>
        <dbReference type="Proteomes" id="UP001152797"/>
    </source>
</evidence>
<dbReference type="EMBL" id="CAMXCT030006101">
    <property type="protein sequence ID" value="CAL4801236.1"/>
    <property type="molecule type" value="Genomic_DNA"/>
</dbReference>
<keyword evidence="6" id="KW-1185">Reference proteome</keyword>
<reference evidence="4" key="2">
    <citation type="submission" date="2024-04" db="EMBL/GenBank/DDBJ databases">
        <authorList>
            <person name="Chen Y."/>
            <person name="Shah S."/>
            <person name="Dougan E. K."/>
            <person name="Thang M."/>
            <person name="Chan C."/>
        </authorList>
    </citation>
    <scope>NUCLEOTIDE SEQUENCE [LARGE SCALE GENOMIC DNA]</scope>
</reference>
<evidence type="ECO:0000313" key="4">
    <source>
        <dbReference type="EMBL" id="CAL1167299.1"/>
    </source>
</evidence>
<dbReference type="EMBL" id="CAMXCT020006101">
    <property type="protein sequence ID" value="CAL1167299.1"/>
    <property type="molecule type" value="Genomic_DNA"/>
</dbReference>
<feature type="region of interest" description="Disordered" evidence="1">
    <location>
        <begin position="1"/>
        <end position="77"/>
    </location>
</feature>
<keyword evidence="2" id="KW-0472">Membrane</keyword>
<evidence type="ECO:0000313" key="5">
    <source>
        <dbReference type="EMBL" id="CAL4801236.1"/>
    </source>
</evidence>
<protein>
    <submittedName>
        <fullName evidence="5">Copia protein</fullName>
    </submittedName>
</protein>
<reference evidence="3" key="1">
    <citation type="submission" date="2022-10" db="EMBL/GenBank/DDBJ databases">
        <authorList>
            <person name="Chen Y."/>
            <person name="Dougan E. K."/>
            <person name="Chan C."/>
            <person name="Rhodes N."/>
            <person name="Thang M."/>
        </authorList>
    </citation>
    <scope>NUCLEOTIDE SEQUENCE</scope>
</reference>
<accession>A0A9P1DR96</accession>
<dbReference type="EMBL" id="CAMXCT010006101">
    <property type="protein sequence ID" value="CAI4013924.1"/>
    <property type="molecule type" value="Genomic_DNA"/>
</dbReference>
<organism evidence="3">
    <name type="scientific">Cladocopium goreaui</name>
    <dbReference type="NCBI Taxonomy" id="2562237"/>
    <lineage>
        <taxon>Eukaryota</taxon>
        <taxon>Sar</taxon>
        <taxon>Alveolata</taxon>
        <taxon>Dinophyceae</taxon>
        <taxon>Suessiales</taxon>
        <taxon>Symbiodiniaceae</taxon>
        <taxon>Cladocopium</taxon>
    </lineage>
</organism>
<evidence type="ECO:0000313" key="3">
    <source>
        <dbReference type="EMBL" id="CAI4013924.1"/>
    </source>
</evidence>
<evidence type="ECO:0000256" key="2">
    <source>
        <dbReference type="SAM" id="Phobius"/>
    </source>
</evidence>
<dbReference type="Proteomes" id="UP001152797">
    <property type="component" value="Unassembled WGS sequence"/>
</dbReference>
<comment type="caution">
    <text evidence="3">The sequence shown here is derived from an EMBL/GenBank/DDBJ whole genome shotgun (WGS) entry which is preliminary data.</text>
</comment>
<keyword evidence="2" id="KW-0812">Transmembrane</keyword>